<sequence>MLKPPSVPVELRNENRKKRSSLLGFVFSFFLSTLQCRGGEGGSSAQEPPSERGRVNRAWNCLARFHGHHTSQRPPCQPSSRCQSLIPDDALTRNHFAHKELCSLQSCVLLSSDTFEKSDLTAPQEILYKNKFMRDSLFTPPHRPRNQDVRPETRLKVDATA</sequence>
<feature type="compositionally biased region" description="Basic and acidic residues" evidence="1">
    <location>
        <begin position="145"/>
        <end position="161"/>
    </location>
</feature>
<evidence type="ECO:0000256" key="1">
    <source>
        <dbReference type="SAM" id="MobiDB-lite"/>
    </source>
</evidence>
<gene>
    <name evidence="3" type="primary">LOC113927318</name>
</gene>
<dbReference type="Proteomes" id="UP000515165">
    <property type="component" value="Chromosome 7"/>
</dbReference>
<name>A0A6J2DSY8_ZALCA</name>
<proteinExistence type="predicted"/>
<accession>A0A6J2DSY8</accession>
<evidence type="ECO:0000313" key="3">
    <source>
        <dbReference type="RefSeq" id="XP_027458881.1"/>
    </source>
</evidence>
<dbReference type="RefSeq" id="XP_027458881.1">
    <property type="nucleotide sequence ID" value="XM_027603080.2"/>
</dbReference>
<evidence type="ECO:0000313" key="2">
    <source>
        <dbReference type="Proteomes" id="UP000515165"/>
    </source>
</evidence>
<reference evidence="3" key="1">
    <citation type="submission" date="2025-08" db="UniProtKB">
        <authorList>
            <consortium name="RefSeq"/>
        </authorList>
    </citation>
    <scope>IDENTIFICATION</scope>
    <source>
        <tissue evidence="3">Blood</tissue>
    </source>
</reference>
<dbReference type="AlphaFoldDB" id="A0A6J2DSY8"/>
<dbReference type="GeneID" id="113927318"/>
<feature type="region of interest" description="Disordered" evidence="1">
    <location>
        <begin position="137"/>
        <end position="161"/>
    </location>
</feature>
<dbReference type="KEGG" id="zca:113927318"/>
<keyword evidence="2" id="KW-1185">Reference proteome</keyword>
<protein>
    <submittedName>
        <fullName evidence="3">Uncharacterized protein LOC113927318</fullName>
    </submittedName>
</protein>
<organism evidence="2 3">
    <name type="scientific">Zalophus californianus</name>
    <name type="common">California sealion</name>
    <dbReference type="NCBI Taxonomy" id="9704"/>
    <lineage>
        <taxon>Eukaryota</taxon>
        <taxon>Metazoa</taxon>
        <taxon>Chordata</taxon>
        <taxon>Craniata</taxon>
        <taxon>Vertebrata</taxon>
        <taxon>Euteleostomi</taxon>
        <taxon>Mammalia</taxon>
        <taxon>Eutheria</taxon>
        <taxon>Laurasiatheria</taxon>
        <taxon>Carnivora</taxon>
        <taxon>Caniformia</taxon>
        <taxon>Pinnipedia</taxon>
        <taxon>Otariidae</taxon>
        <taxon>Zalophus</taxon>
    </lineage>
</organism>